<organism evidence="2 3">
    <name type="scientific">Reichenbachiella carrageenanivorans</name>
    <dbReference type="NCBI Taxonomy" id="2979869"/>
    <lineage>
        <taxon>Bacteria</taxon>
        <taxon>Pseudomonadati</taxon>
        <taxon>Bacteroidota</taxon>
        <taxon>Cytophagia</taxon>
        <taxon>Cytophagales</taxon>
        <taxon>Reichenbachiellaceae</taxon>
        <taxon>Reichenbachiella</taxon>
    </lineage>
</organism>
<reference evidence="2" key="1">
    <citation type="submission" date="2022-10" db="EMBL/GenBank/DDBJ databases">
        <title>Comparative genomics and taxonomic characterization of three novel marine species of genus Reichenbachiella exhibiting antioxidant and polysaccharide degradation activities.</title>
        <authorList>
            <person name="Muhammad N."/>
            <person name="Lee Y.-J."/>
            <person name="Ko J."/>
            <person name="Kim S.-G."/>
        </authorList>
    </citation>
    <scope>NUCLEOTIDE SEQUENCE</scope>
    <source>
        <strain evidence="2">Wsw4-B4</strain>
    </source>
</reference>
<dbReference type="RefSeq" id="WP_263049862.1">
    <property type="nucleotide sequence ID" value="NZ_CP106735.1"/>
</dbReference>
<gene>
    <name evidence="2" type="ORF">N7E81_12180</name>
</gene>
<dbReference type="Pfam" id="PF06452">
    <property type="entry name" value="CBM9_1"/>
    <property type="match status" value="1"/>
</dbReference>
<dbReference type="SUPFAM" id="SSF49344">
    <property type="entry name" value="CBD9-like"/>
    <property type="match status" value="1"/>
</dbReference>
<evidence type="ECO:0000313" key="3">
    <source>
        <dbReference type="Proteomes" id="UP001062165"/>
    </source>
</evidence>
<keyword evidence="3" id="KW-1185">Reference proteome</keyword>
<feature type="domain" description="Carbohydrate-binding" evidence="1">
    <location>
        <begin position="39"/>
        <end position="222"/>
    </location>
</feature>
<sequence>MKIIVSNHLVWLAVVFFSTQKVLAQSVYQLKKTTQSVAIDGVLNDDAWLTTEWVHLNNFYSTETIDARQKTTCKMLWDDEMIYVSYRSEDKYLTARETKRDGTPFLDDCGEIFIYPLPVADKMHFGFEVNLYKAANDFIFIYDYYPGSFASVKSYNPDYQVAVKWEGTLNDNSDIDTGWTMEMAIPIRLFYMVGPYAQVEPGVRWMFNLLKQDRNDITGERRISATLFPCEEPLGDVHSPSAFGLLEFVD</sequence>
<dbReference type="EMBL" id="CP106735">
    <property type="protein sequence ID" value="UXX78116.1"/>
    <property type="molecule type" value="Genomic_DNA"/>
</dbReference>
<dbReference type="InterPro" id="IPR010502">
    <property type="entry name" value="Carb-bd_dom_fam9"/>
</dbReference>
<accession>A0ABY6CW24</accession>
<protein>
    <submittedName>
        <fullName evidence="2">Carbohydrate-binding family 9-like protein</fullName>
    </submittedName>
</protein>
<name>A0ABY6CW24_9BACT</name>
<dbReference type="Proteomes" id="UP001062165">
    <property type="component" value="Chromosome"/>
</dbReference>
<proteinExistence type="predicted"/>
<dbReference type="CDD" id="cd09620">
    <property type="entry name" value="CBM9_like_3"/>
    <property type="match status" value="1"/>
</dbReference>
<evidence type="ECO:0000313" key="2">
    <source>
        <dbReference type="EMBL" id="UXX78116.1"/>
    </source>
</evidence>
<dbReference type="Gene3D" id="2.60.40.1190">
    <property type="match status" value="1"/>
</dbReference>
<evidence type="ECO:0000259" key="1">
    <source>
        <dbReference type="Pfam" id="PF06452"/>
    </source>
</evidence>